<keyword evidence="5" id="KW-1185">Reference proteome</keyword>
<dbReference type="OrthoDB" id="427795at2759"/>
<keyword evidence="2" id="KW-0677">Repeat</keyword>
<evidence type="ECO:0000256" key="3">
    <source>
        <dbReference type="PROSITE-ProRule" id="PRU00221"/>
    </source>
</evidence>
<keyword evidence="1 3" id="KW-0853">WD repeat</keyword>
<sequence>MQNYTSIFSLENIRCYKNCKNPISSYCSCNKQSIYMCSIHEANHWMDPGAHKLEKAFIDMPQESKENSLKMLSEKILEIRNIKDKYSEALSLIVSKIEESSFKIFFELNRNLEKLEKAQLCLRKNTKIFHRFVKEIDDLKLVNVYIENFSTDTILTPIQTFFNRISDNLSIDCMETYNSSLRMQQSRPVSLPCVLAFSQYAFLDQKIQFLKDFGLAVKEKKPITHLSLSPDGKFAVSCEESGMVKIWDISSKAKIVEIPAHKGQIYCLEMTKDSLFAITAGLDSIIKVWSLESRRHQADLISHTARISCTVQFCNKLLVSGGWDGTICIWDLGTFKLKSQIRNAHRTTIYGSITTLSITKGDNLASGDIDGTIKIWNLSSLIKIHEFKAHSVSVKFLQVTKNFTYLVSAGQDKVIKIWNLNNMIPEVTLKGHKKNILSMMISNNDLLIASISEEAKIYIWNIQEKRKHGKIKSHRDIENWLGVFPDIECYSKFLKG</sequence>
<feature type="repeat" description="WD" evidence="3">
    <location>
        <begin position="429"/>
        <end position="470"/>
    </location>
</feature>
<gene>
    <name evidence="4" type="ORF">SteCoe_19009</name>
</gene>
<evidence type="ECO:0000256" key="1">
    <source>
        <dbReference type="ARBA" id="ARBA00022574"/>
    </source>
</evidence>
<feature type="repeat" description="WD" evidence="3">
    <location>
        <begin position="387"/>
        <end position="422"/>
    </location>
</feature>
<dbReference type="PRINTS" id="PR00320">
    <property type="entry name" value="GPROTEINBRPT"/>
</dbReference>
<dbReference type="InterPro" id="IPR036322">
    <property type="entry name" value="WD40_repeat_dom_sf"/>
</dbReference>
<comment type="caution">
    <text evidence="4">The sequence shown here is derived from an EMBL/GenBank/DDBJ whole genome shotgun (WGS) entry which is preliminary data.</text>
</comment>
<dbReference type="SUPFAM" id="SSF50978">
    <property type="entry name" value="WD40 repeat-like"/>
    <property type="match status" value="1"/>
</dbReference>
<dbReference type="CDD" id="cd00200">
    <property type="entry name" value="WD40"/>
    <property type="match status" value="1"/>
</dbReference>
<evidence type="ECO:0000313" key="4">
    <source>
        <dbReference type="EMBL" id="OMJ80675.1"/>
    </source>
</evidence>
<dbReference type="PANTHER" id="PTHR19848:SF8">
    <property type="entry name" value="F-BOX AND WD REPEAT DOMAIN CONTAINING 7"/>
    <property type="match status" value="1"/>
</dbReference>
<accession>A0A1R2BVR4</accession>
<dbReference type="PANTHER" id="PTHR19848">
    <property type="entry name" value="WD40 REPEAT PROTEIN"/>
    <property type="match status" value="1"/>
</dbReference>
<evidence type="ECO:0000256" key="2">
    <source>
        <dbReference type="ARBA" id="ARBA00022737"/>
    </source>
</evidence>
<dbReference type="PROSITE" id="PS50082">
    <property type="entry name" value="WD_REPEATS_2"/>
    <property type="match status" value="6"/>
</dbReference>
<name>A0A1R2BVR4_9CILI</name>
<dbReference type="AlphaFoldDB" id="A0A1R2BVR4"/>
<dbReference type="InterPro" id="IPR015943">
    <property type="entry name" value="WD40/YVTN_repeat-like_dom_sf"/>
</dbReference>
<dbReference type="Proteomes" id="UP000187209">
    <property type="component" value="Unassembled WGS sequence"/>
</dbReference>
<reference evidence="4 5" key="1">
    <citation type="submission" date="2016-11" db="EMBL/GenBank/DDBJ databases">
        <title>The macronuclear genome of Stentor coeruleus: a giant cell with tiny introns.</title>
        <authorList>
            <person name="Slabodnick M."/>
            <person name="Ruby J.G."/>
            <person name="Reiff S.B."/>
            <person name="Swart E.C."/>
            <person name="Gosai S."/>
            <person name="Prabakaran S."/>
            <person name="Witkowska E."/>
            <person name="Larue G.E."/>
            <person name="Fisher S."/>
            <person name="Freeman R.M."/>
            <person name="Gunawardena J."/>
            <person name="Chu W."/>
            <person name="Stover N.A."/>
            <person name="Gregory B.D."/>
            <person name="Nowacki M."/>
            <person name="Derisi J."/>
            <person name="Roy S.W."/>
            <person name="Marshall W.F."/>
            <person name="Sood P."/>
        </authorList>
    </citation>
    <scope>NUCLEOTIDE SEQUENCE [LARGE SCALE GENOMIC DNA]</scope>
    <source>
        <strain evidence="4">WM001</strain>
    </source>
</reference>
<proteinExistence type="predicted"/>
<organism evidence="4 5">
    <name type="scientific">Stentor coeruleus</name>
    <dbReference type="NCBI Taxonomy" id="5963"/>
    <lineage>
        <taxon>Eukaryota</taxon>
        <taxon>Sar</taxon>
        <taxon>Alveolata</taxon>
        <taxon>Ciliophora</taxon>
        <taxon>Postciliodesmatophora</taxon>
        <taxon>Heterotrichea</taxon>
        <taxon>Heterotrichida</taxon>
        <taxon>Stentoridae</taxon>
        <taxon>Stentor</taxon>
    </lineage>
</organism>
<dbReference type="Gene3D" id="2.130.10.10">
    <property type="entry name" value="YVTN repeat-like/Quinoprotein amine dehydrogenase"/>
    <property type="match status" value="2"/>
</dbReference>
<evidence type="ECO:0000313" key="5">
    <source>
        <dbReference type="Proteomes" id="UP000187209"/>
    </source>
</evidence>
<dbReference type="Pfam" id="PF00400">
    <property type="entry name" value="WD40"/>
    <property type="match status" value="6"/>
</dbReference>
<dbReference type="PROSITE" id="PS50294">
    <property type="entry name" value="WD_REPEATS_REGION"/>
    <property type="match status" value="3"/>
</dbReference>
<dbReference type="InterPro" id="IPR020472">
    <property type="entry name" value="WD40_PAC1"/>
</dbReference>
<dbReference type="InterPro" id="IPR001680">
    <property type="entry name" value="WD40_rpt"/>
</dbReference>
<feature type="repeat" description="WD" evidence="3">
    <location>
        <begin position="315"/>
        <end position="340"/>
    </location>
</feature>
<protein>
    <submittedName>
        <fullName evidence="4">Uncharacterized protein</fullName>
    </submittedName>
</protein>
<feature type="repeat" description="WD" evidence="3">
    <location>
        <begin position="216"/>
        <end position="257"/>
    </location>
</feature>
<dbReference type="PROSITE" id="PS00678">
    <property type="entry name" value="WD_REPEATS_1"/>
    <property type="match status" value="3"/>
</dbReference>
<dbReference type="InterPro" id="IPR019775">
    <property type="entry name" value="WD40_repeat_CS"/>
</dbReference>
<feature type="repeat" description="WD" evidence="3">
    <location>
        <begin position="364"/>
        <end position="386"/>
    </location>
</feature>
<feature type="repeat" description="WD" evidence="3">
    <location>
        <begin position="258"/>
        <end position="299"/>
    </location>
</feature>
<dbReference type="SMART" id="SM00320">
    <property type="entry name" value="WD40"/>
    <property type="match status" value="6"/>
</dbReference>
<dbReference type="EMBL" id="MPUH01000413">
    <property type="protein sequence ID" value="OMJ80675.1"/>
    <property type="molecule type" value="Genomic_DNA"/>
</dbReference>